<dbReference type="PANTHER" id="PTHR12992:SF11">
    <property type="entry name" value="MITOCHONDRIAL COENZYME A DIPHOSPHATASE NUDT8"/>
    <property type="match status" value="1"/>
</dbReference>
<dbReference type="PROSITE" id="PS51462">
    <property type="entry name" value="NUDIX"/>
    <property type="match status" value="1"/>
</dbReference>
<organism evidence="8 9">
    <name type="scientific">Natronoflexus pectinivorans</name>
    <dbReference type="NCBI Taxonomy" id="682526"/>
    <lineage>
        <taxon>Bacteria</taxon>
        <taxon>Pseudomonadati</taxon>
        <taxon>Bacteroidota</taxon>
        <taxon>Bacteroidia</taxon>
        <taxon>Marinilabiliales</taxon>
        <taxon>Marinilabiliaceae</taxon>
        <taxon>Natronoflexus</taxon>
    </lineage>
</organism>
<reference evidence="8 9" key="1">
    <citation type="submission" date="2019-03" db="EMBL/GenBank/DDBJ databases">
        <title>Genomic Encyclopedia of Type Strains, Phase IV (KMG-IV): sequencing the most valuable type-strain genomes for metagenomic binning, comparative biology and taxonomic classification.</title>
        <authorList>
            <person name="Goeker M."/>
        </authorList>
    </citation>
    <scope>NUCLEOTIDE SEQUENCE [LARGE SCALE GENOMIC DNA]</scope>
    <source>
        <strain evidence="8 9">DSM 24179</strain>
    </source>
</reference>
<evidence type="ECO:0000256" key="2">
    <source>
        <dbReference type="ARBA" id="ARBA00001946"/>
    </source>
</evidence>
<dbReference type="Pfam" id="PF00293">
    <property type="entry name" value="NUDIX"/>
    <property type="match status" value="1"/>
</dbReference>
<keyword evidence="4" id="KW-0378">Hydrolase</keyword>
<dbReference type="PANTHER" id="PTHR12992">
    <property type="entry name" value="NUDIX HYDROLASE"/>
    <property type="match status" value="1"/>
</dbReference>
<dbReference type="InterPro" id="IPR015797">
    <property type="entry name" value="NUDIX_hydrolase-like_dom_sf"/>
</dbReference>
<comment type="caution">
    <text evidence="8">The sequence shown here is derived from an EMBL/GenBank/DDBJ whole genome shotgun (WGS) entry which is preliminary data.</text>
</comment>
<protein>
    <submittedName>
        <fullName evidence="8">8-oxo-dGTP pyrophosphatase MutT (NUDIX family)</fullName>
    </submittedName>
</protein>
<dbReference type="SUPFAM" id="SSF55811">
    <property type="entry name" value="Nudix"/>
    <property type="match status" value="1"/>
</dbReference>
<evidence type="ECO:0000256" key="1">
    <source>
        <dbReference type="ARBA" id="ARBA00001936"/>
    </source>
</evidence>
<dbReference type="EMBL" id="SLWK01000001">
    <property type="protein sequence ID" value="TCO10417.1"/>
    <property type="molecule type" value="Genomic_DNA"/>
</dbReference>
<keyword evidence="9" id="KW-1185">Reference proteome</keyword>
<dbReference type="GO" id="GO:0046872">
    <property type="term" value="F:metal ion binding"/>
    <property type="evidence" value="ECO:0007669"/>
    <property type="project" value="UniProtKB-KW"/>
</dbReference>
<evidence type="ECO:0000256" key="4">
    <source>
        <dbReference type="ARBA" id="ARBA00022801"/>
    </source>
</evidence>
<dbReference type="Proteomes" id="UP000295221">
    <property type="component" value="Unassembled WGS sequence"/>
</dbReference>
<evidence type="ECO:0000313" key="8">
    <source>
        <dbReference type="EMBL" id="TCO10417.1"/>
    </source>
</evidence>
<evidence type="ECO:0000256" key="3">
    <source>
        <dbReference type="ARBA" id="ARBA00022723"/>
    </source>
</evidence>
<evidence type="ECO:0000256" key="5">
    <source>
        <dbReference type="ARBA" id="ARBA00022842"/>
    </source>
</evidence>
<dbReference type="Gene3D" id="3.90.79.10">
    <property type="entry name" value="Nucleoside Triphosphate Pyrophosphohydrolase"/>
    <property type="match status" value="1"/>
</dbReference>
<keyword evidence="5" id="KW-0460">Magnesium</keyword>
<dbReference type="RefSeq" id="WP_243699282.1">
    <property type="nucleotide sequence ID" value="NZ_SLWK01000001.1"/>
</dbReference>
<accession>A0A4R2GN24</accession>
<dbReference type="CDD" id="cd03426">
    <property type="entry name" value="NUDIX_CoAse_Nudt7"/>
    <property type="match status" value="1"/>
</dbReference>
<dbReference type="GO" id="GO:0010945">
    <property type="term" value="F:coenzyme A diphosphatase activity"/>
    <property type="evidence" value="ECO:0007669"/>
    <property type="project" value="InterPro"/>
</dbReference>
<evidence type="ECO:0000259" key="7">
    <source>
        <dbReference type="PROSITE" id="PS51462"/>
    </source>
</evidence>
<evidence type="ECO:0000256" key="6">
    <source>
        <dbReference type="ARBA" id="ARBA00023211"/>
    </source>
</evidence>
<evidence type="ECO:0000313" key="9">
    <source>
        <dbReference type="Proteomes" id="UP000295221"/>
    </source>
</evidence>
<feature type="domain" description="Nudix hydrolase" evidence="7">
    <location>
        <begin position="81"/>
        <end position="219"/>
    </location>
</feature>
<dbReference type="InterPro" id="IPR045121">
    <property type="entry name" value="CoAse"/>
</dbReference>
<name>A0A4R2GN24_9BACT</name>
<gene>
    <name evidence="8" type="ORF">EV194_10147</name>
</gene>
<comment type="cofactor">
    <cofactor evidence="2">
        <name>Mg(2+)</name>
        <dbReference type="ChEBI" id="CHEBI:18420"/>
    </cofactor>
</comment>
<comment type="cofactor">
    <cofactor evidence="1">
        <name>Mn(2+)</name>
        <dbReference type="ChEBI" id="CHEBI:29035"/>
    </cofactor>
</comment>
<sequence>MAFHFYCRLVLILLILPCYEDGLNNLADSLFCFYYKVIFMHDWRDIIKQALAKPLPGKVAHELMAPSVRFTGTKEPDRKVARLSSVLILLYPSSKGLAIPFIQRPEYAGVHGGQISLPGGKCEPADACYHDTALRETHEELGVDPDYVTLLGELSSLYIPNSNYIVYPHVGFLDEEPLFQPNQFEVKEVFAVPLNVFLEPINNTLIKNINGHRLEAPYFDVEGRQIWGATAMIMSEFAVALTNHASDWVSEVRSCNARSAQESP</sequence>
<keyword evidence="6" id="KW-0464">Manganese</keyword>
<dbReference type="InterPro" id="IPR000086">
    <property type="entry name" value="NUDIX_hydrolase_dom"/>
</dbReference>
<dbReference type="AlphaFoldDB" id="A0A4R2GN24"/>
<proteinExistence type="predicted"/>
<keyword evidence="3" id="KW-0479">Metal-binding</keyword>